<reference evidence="1" key="2">
    <citation type="submission" date="2020-11" db="EMBL/GenBank/DDBJ databases">
        <authorList>
            <person name="McCartney M.A."/>
            <person name="Auch B."/>
            <person name="Kono T."/>
            <person name="Mallez S."/>
            <person name="Becker A."/>
            <person name="Gohl D.M."/>
            <person name="Silverstein K.A.T."/>
            <person name="Koren S."/>
            <person name="Bechman K.B."/>
            <person name="Herman A."/>
            <person name="Abrahante J.E."/>
            <person name="Garbe J."/>
        </authorList>
    </citation>
    <scope>NUCLEOTIDE SEQUENCE</scope>
    <source>
        <strain evidence="1">Duluth1</strain>
        <tissue evidence="1">Whole animal</tissue>
    </source>
</reference>
<dbReference type="EMBL" id="JAIWYP010000007">
    <property type="protein sequence ID" value="KAH3793797.1"/>
    <property type="molecule type" value="Genomic_DNA"/>
</dbReference>
<organism evidence="1 2">
    <name type="scientific">Dreissena polymorpha</name>
    <name type="common">Zebra mussel</name>
    <name type="synonym">Mytilus polymorpha</name>
    <dbReference type="NCBI Taxonomy" id="45954"/>
    <lineage>
        <taxon>Eukaryota</taxon>
        <taxon>Metazoa</taxon>
        <taxon>Spiralia</taxon>
        <taxon>Lophotrochozoa</taxon>
        <taxon>Mollusca</taxon>
        <taxon>Bivalvia</taxon>
        <taxon>Autobranchia</taxon>
        <taxon>Heteroconchia</taxon>
        <taxon>Euheterodonta</taxon>
        <taxon>Imparidentia</taxon>
        <taxon>Neoheterodontei</taxon>
        <taxon>Myida</taxon>
        <taxon>Dreissenoidea</taxon>
        <taxon>Dreissenidae</taxon>
        <taxon>Dreissena</taxon>
    </lineage>
</organism>
<dbReference type="AlphaFoldDB" id="A0A9D4F8U0"/>
<reference evidence="1" key="1">
    <citation type="journal article" date="2019" name="bioRxiv">
        <title>The Genome of the Zebra Mussel, Dreissena polymorpha: A Resource for Invasive Species Research.</title>
        <authorList>
            <person name="McCartney M.A."/>
            <person name="Auch B."/>
            <person name="Kono T."/>
            <person name="Mallez S."/>
            <person name="Zhang Y."/>
            <person name="Obille A."/>
            <person name="Becker A."/>
            <person name="Abrahante J.E."/>
            <person name="Garbe J."/>
            <person name="Badalamenti J.P."/>
            <person name="Herman A."/>
            <person name="Mangelson H."/>
            <person name="Liachko I."/>
            <person name="Sullivan S."/>
            <person name="Sone E.D."/>
            <person name="Koren S."/>
            <person name="Silverstein K.A.T."/>
            <person name="Beckman K.B."/>
            <person name="Gohl D.M."/>
        </authorList>
    </citation>
    <scope>NUCLEOTIDE SEQUENCE</scope>
    <source>
        <strain evidence="1">Duluth1</strain>
        <tissue evidence="1">Whole animal</tissue>
    </source>
</reference>
<name>A0A9D4F8U0_DREPO</name>
<gene>
    <name evidence="1" type="ORF">DPMN_147319</name>
</gene>
<dbReference type="Proteomes" id="UP000828390">
    <property type="component" value="Unassembled WGS sequence"/>
</dbReference>
<keyword evidence="2" id="KW-1185">Reference proteome</keyword>
<sequence>MYSRWWVLGSAIPVRWPTVQLQEQSCTQGGGFKGLSYLYRGQLYSSKRSHVLELVGFCECHTCIEANCTAPRAVMYSRWWVLGSVIHVCSPNAKLQ</sequence>
<proteinExistence type="predicted"/>
<comment type="caution">
    <text evidence="1">The sequence shown here is derived from an EMBL/GenBank/DDBJ whole genome shotgun (WGS) entry which is preliminary data.</text>
</comment>
<evidence type="ECO:0000313" key="2">
    <source>
        <dbReference type="Proteomes" id="UP000828390"/>
    </source>
</evidence>
<accession>A0A9D4F8U0</accession>
<evidence type="ECO:0000313" key="1">
    <source>
        <dbReference type="EMBL" id="KAH3793797.1"/>
    </source>
</evidence>
<protein>
    <submittedName>
        <fullName evidence="1">Uncharacterized protein</fullName>
    </submittedName>
</protein>